<sequence>MAASTLRHENVHELFHADVLSHVRNKRVRTQDNIDHVRNFQTCMETFPLRHKNFNNAKHRKSFQVVNLPVRRPARIGRAHPARGLAADAAMPILSSLSPEPPAVHFLP</sequence>
<proteinExistence type="predicted"/>
<evidence type="ECO:0000313" key="2">
    <source>
        <dbReference type="Proteomes" id="UP001449795"/>
    </source>
</evidence>
<keyword evidence="2" id="KW-1185">Reference proteome</keyword>
<organism evidence="1 2">
    <name type="scientific">Nguyenibacter vanlangensis</name>
    <dbReference type="NCBI Taxonomy" id="1216886"/>
    <lineage>
        <taxon>Bacteria</taxon>
        <taxon>Pseudomonadati</taxon>
        <taxon>Pseudomonadota</taxon>
        <taxon>Alphaproteobacteria</taxon>
        <taxon>Acetobacterales</taxon>
        <taxon>Acetobacteraceae</taxon>
        <taxon>Nguyenibacter</taxon>
    </lineage>
</organism>
<evidence type="ECO:0000313" key="1">
    <source>
        <dbReference type="EMBL" id="XAE41875.1"/>
    </source>
</evidence>
<reference evidence="1 2" key="1">
    <citation type="submission" date="2024-04" db="EMBL/GenBank/DDBJ databases">
        <title>Complete genome sequence of Nguyenibacter vanlangesis HBCM-1154, a strain capable of nitrogen fixation, IAA production, and phosphorus solubilization isolated from sugarcane soil.</title>
        <authorList>
            <person name="MY HANH P."/>
        </authorList>
    </citation>
    <scope>NUCLEOTIDE SEQUENCE [LARGE SCALE GENOMIC DNA]</scope>
    <source>
        <strain evidence="1 2">HBCM 1154</strain>
    </source>
</reference>
<accession>A0ABZ3D2K4</accession>
<gene>
    <name evidence="1" type="ORF">AAC691_16575</name>
</gene>
<name>A0ABZ3D2K4_9PROT</name>
<dbReference type="RefSeq" id="WP_342627705.1">
    <property type="nucleotide sequence ID" value="NZ_CP152276.1"/>
</dbReference>
<dbReference type="Proteomes" id="UP001449795">
    <property type="component" value="Chromosome"/>
</dbReference>
<protein>
    <submittedName>
        <fullName evidence="1">Uncharacterized protein</fullName>
    </submittedName>
</protein>
<dbReference type="EMBL" id="CP152276">
    <property type="protein sequence ID" value="XAE41875.1"/>
    <property type="molecule type" value="Genomic_DNA"/>
</dbReference>